<dbReference type="RefSeq" id="WP_184072616.1">
    <property type="nucleotide sequence ID" value="NZ_JACHDS010000001.1"/>
</dbReference>
<keyword evidence="1" id="KW-1133">Transmembrane helix</keyword>
<accession>A0A7W9YDU8</accession>
<proteinExistence type="predicted"/>
<dbReference type="AlphaFoldDB" id="A0A7W9YDU8"/>
<dbReference type="Proteomes" id="UP000546642">
    <property type="component" value="Unassembled WGS sequence"/>
</dbReference>
<gene>
    <name evidence="2" type="ORF">HNR23_000220</name>
</gene>
<reference evidence="2 3" key="1">
    <citation type="submission" date="2020-08" db="EMBL/GenBank/DDBJ databases">
        <title>Sequencing the genomes of 1000 actinobacteria strains.</title>
        <authorList>
            <person name="Klenk H.-P."/>
        </authorList>
    </citation>
    <scope>NUCLEOTIDE SEQUENCE [LARGE SCALE GENOMIC DNA]</scope>
    <source>
        <strain evidence="2 3">DSM 46659</strain>
    </source>
</reference>
<evidence type="ECO:0000256" key="1">
    <source>
        <dbReference type="SAM" id="Phobius"/>
    </source>
</evidence>
<evidence type="ECO:0000313" key="3">
    <source>
        <dbReference type="Proteomes" id="UP000546642"/>
    </source>
</evidence>
<dbReference type="EMBL" id="JACHDS010000001">
    <property type="protein sequence ID" value="MBB6170160.1"/>
    <property type="molecule type" value="Genomic_DNA"/>
</dbReference>
<keyword evidence="1" id="KW-0472">Membrane</keyword>
<protein>
    <submittedName>
        <fullName evidence="2">Uncharacterized protein</fullName>
    </submittedName>
</protein>
<name>A0A7W9YDU8_9ACTN</name>
<evidence type="ECO:0000313" key="2">
    <source>
        <dbReference type="EMBL" id="MBB6170160.1"/>
    </source>
</evidence>
<feature type="transmembrane region" description="Helical" evidence="1">
    <location>
        <begin position="446"/>
        <end position="479"/>
    </location>
</feature>
<comment type="caution">
    <text evidence="2">The sequence shown here is derived from an EMBL/GenBank/DDBJ whole genome shotgun (WGS) entry which is preliminary data.</text>
</comment>
<sequence length="538" mass="58626">MSTGRYRDSDGVVDFFFGDWNITDQRQNRQIRDLEENLYRARQAASRDRHRLHSELSQVRGSLEKRLDAISASFDAFVELSDIRAELALFGDTALTRHRTRQMLDGERPDELRLDDPSGYWLVPAAHGLHALTGGDVGTAQARFADAAQRNAVRGRVFAILATAVTAPQHLPEVGAPLCAHLLPELPHGVTRWQRALWLLTADGLLGTDARDELRFRTQAALRENGLPTGGDMWRIDVPRSRTEQSPVVLTGTEGIHERIHAAARLTALRERLERALGDPTPAGPAGTGTPAAAPAPSVAETLRLLIDEGSPGEAPLLERAVHLRAIIENSGSAPATPQRPRWEAEVGRLDGLLLTDSTDPSAPFARREFAFSFGGTQAVAMAESLAEQAQEPWTGPAMLTEQGERLGITRQGPDRQALRDVEARIMRRYSGGGSERRNTTLFSAAVGVFLVALALVFGSVLAWIGGIAAFGFAGWALFQDGTDRDRTQEYADHQCERMREAAESGTRHLIGLLHKADAAASGASQDLEAIRRLIPQG</sequence>
<organism evidence="2 3">
    <name type="scientific">Nocardiopsis mwathae</name>
    <dbReference type="NCBI Taxonomy" id="1472723"/>
    <lineage>
        <taxon>Bacteria</taxon>
        <taxon>Bacillati</taxon>
        <taxon>Actinomycetota</taxon>
        <taxon>Actinomycetes</taxon>
        <taxon>Streptosporangiales</taxon>
        <taxon>Nocardiopsidaceae</taxon>
        <taxon>Nocardiopsis</taxon>
    </lineage>
</organism>
<keyword evidence="3" id="KW-1185">Reference proteome</keyword>
<keyword evidence="1" id="KW-0812">Transmembrane</keyword>